<organism evidence="2 3">
    <name type="scientific">Arabidopsis thaliana x Arabidopsis arenosa</name>
    <dbReference type="NCBI Taxonomy" id="1240361"/>
    <lineage>
        <taxon>Eukaryota</taxon>
        <taxon>Viridiplantae</taxon>
        <taxon>Streptophyta</taxon>
        <taxon>Embryophyta</taxon>
        <taxon>Tracheophyta</taxon>
        <taxon>Spermatophyta</taxon>
        <taxon>Magnoliopsida</taxon>
        <taxon>eudicotyledons</taxon>
        <taxon>Gunneridae</taxon>
        <taxon>Pentapetalae</taxon>
        <taxon>rosids</taxon>
        <taxon>malvids</taxon>
        <taxon>Brassicales</taxon>
        <taxon>Brassicaceae</taxon>
        <taxon>Camelineae</taxon>
        <taxon>Arabidopsis</taxon>
    </lineage>
</organism>
<dbReference type="EMBL" id="JAEFBK010000001">
    <property type="protein sequence ID" value="KAG7648181.1"/>
    <property type="molecule type" value="Genomic_DNA"/>
</dbReference>
<feature type="chain" id="PRO_5035728383" description="Secreted protein" evidence="1">
    <location>
        <begin position="19"/>
        <end position="100"/>
    </location>
</feature>
<reference evidence="2 3" key="1">
    <citation type="submission" date="2020-12" db="EMBL/GenBank/DDBJ databases">
        <title>Concerted genomic and epigenomic changes stabilize Arabidopsis allopolyploids.</title>
        <authorList>
            <person name="Chen Z."/>
        </authorList>
    </citation>
    <scope>NUCLEOTIDE SEQUENCE [LARGE SCALE GENOMIC DNA]</scope>
    <source>
        <strain evidence="2">Allo738</strain>
        <tissue evidence="2">Leaf</tissue>
    </source>
</reference>
<accession>A0A8T2GLB5</accession>
<keyword evidence="3" id="KW-1185">Reference proteome</keyword>
<gene>
    <name evidence="2" type="ORF">ISN45_At01g031500</name>
</gene>
<dbReference type="AlphaFoldDB" id="A0A8T2GLB5"/>
<evidence type="ECO:0000313" key="3">
    <source>
        <dbReference type="Proteomes" id="UP000694240"/>
    </source>
</evidence>
<feature type="signal peptide" evidence="1">
    <location>
        <begin position="1"/>
        <end position="18"/>
    </location>
</feature>
<sequence length="100" mass="11554">MASHIICYIFCIIKLSCAHVCLMSFGSSYRVGVHITHEKVAACPRQNQRLYSCDSLRILYHYSCLTTRDLLYICDCSDFENIICLIRLLLNLDFVEVKLV</sequence>
<keyword evidence="1" id="KW-0732">Signal</keyword>
<evidence type="ECO:0000256" key="1">
    <source>
        <dbReference type="SAM" id="SignalP"/>
    </source>
</evidence>
<proteinExistence type="predicted"/>
<comment type="caution">
    <text evidence="2">The sequence shown here is derived from an EMBL/GenBank/DDBJ whole genome shotgun (WGS) entry which is preliminary data.</text>
</comment>
<dbReference type="Proteomes" id="UP000694240">
    <property type="component" value="Chromosome 1"/>
</dbReference>
<protein>
    <recommendedName>
        <fullName evidence="4">Secreted protein</fullName>
    </recommendedName>
</protein>
<evidence type="ECO:0000313" key="2">
    <source>
        <dbReference type="EMBL" id="KAG7648181.1"/>
    </source>
</evidence>
<evidence type="ECO:0008006" key="4">
    <source>
        <dbReference type="Google" id="ProtNLM"/>
    </source>
</evidence>
<name>A0A8T2GLB5_9BRAS</name>